<dbReference type="CDD" id="cd00610">
    <property type="entry name" value="OAT_like"/>
    <property type="match status" value="1"/>
</dbReference>
<keyword evidence="4 5" id="KW-0663">Pyridoxal phosphate</keyword>
<proteinExistence type="inferred from homology"/>
<dbReference type="GO" id="GO:0008483">
    <property type="term" value="F:transaminase activity"/>
    <property type="evidence" value="ECO:0007669"/>
    <property type="project" value="UniProtKB-KW"/>
</dbReference>
<dbReference type="InterPro" id="IPR049704">
    <property type="entry name" value="Aminotrans_3_PPA_site"/>
</dbReference>
<dbReference type="Gene3D" id="3.40.640.10">
    <property type="entry name" value="Type I PLP-dependent aspartate aminotransferase-like (Major domain)"/>
    <property type="match status" value="1"/>
</dbReference>
<keyword evidence="7" id="KW-1185">Reference proteome</keyword>
<accession>A0ABW9QWU9</accession>
<organism evidence="6 7">
    <name type="scientific">Acidiferrimicrobium australe</name>
    <dbReference type="NCBI Taxonomy" id="2664430"/>
    <lineage>
        <taxon>Bacteria</taxon>
        <taxon>Bacillati</taxon>
        <taxon>Actinomycetota</taxon>
        <taxon>Acidimicrobiia</taxon>
        <taxon>Acidimicrobiales</taxon>
        <taxon>Acidimicrobiaceae</taxon>
        <taxon>Acidiferrimicrobium</taxon>
    </lineage>
</organism>
<dbReference type="PANTHER" id="PTHR11986:SF79">
    <property type="entry name" value="ACETYLORNITHINE AMINOTRANSFERASE, MITOCHONDRIAL"/>
    <property type="match status" value="1"/>
</dbReference>
<dbReference type="SUPFAM" id="SSF53383">
    <property type="entry name" value="PLP-dependent transferases"/>
    <property type="match status" value="1"/>
</dbReference>
<evidence type="ECO:0000256" key="1">
    <source>
        <dbReference type="ARBA" id="ARBA00001933"/>
    </source>
</evidence>
<reference evidence="6 7" key="1">
    <citation type="submission" date="2019-11" db="EMBL/GenBank/DDBJ databases">
        <title>Acidiferrimicrobium australis gen. nov., sp. nov., an acidophilic and obligately heterotrophic, member of the Actinobacteria that catalyses dissimilatory oxido- reduction of iron isolated from metal-rich acidic water in Chile.</title>
        <authorList>
            <person name="Gonzalez D."/>
            <person name="Huber K."/>
            <person name="Hedrich S."/>
            <person name="Rojas-Villalobos C."/>
            <person name="Quatrini R."/>
            <person name="Dinamarca M.A."/>
            <person name="Schwarz A."/>
            <person name="Canales C."/>
            <person name="Nancucheo I."/>
        </authorList>
    </citation>
    <scope>NUCLEOTIDE SEQUENCE [LARGE SCALE GENOMIC DNA]</scope>
    <source>
        <strain evidence="6 7">USS-CCA1</strain>
    </source>
</reference>
<evidence type="ECO:0000256" key="5">
    <source>
        <dbReference type="RuleBase" id="RU003560"/>
    </source>
</evidence>
<protein>
    <submittedName>
        <fullName evidence="6">Aminotransferase class III-fold pyridoxal phosphate-dependent enzyme</fullName>
    </submittedName>
</protein>
<evidence type="ECO:0000313" key="7">
    <source>
        <dbReference type="Proteomes" id="UP000437736"/>
    </source>
</evidence>
<dbReference type="InterPro" id="IPR015421">
    <property type="entry name" value="PyrdxlP-dep_Trfase_major"/>
</dbReference>
<dbReference type="Proteomes" id="UP000437736">
    <property type="component" value="Unassembled WGS sequence"/>
</dbReference>
<dbReference type="PIRSF" id="PIRSF000521">
    <property type="entry name" value="Transaminase_4ab_Lys_Orn"/>
    <property type="match status" value="1"/>
</dbReference>
<evidence type="ECO:0000313" key="6">
    <source>
        <dbReference type="EMBL" id="MST34144.1"/>
    </source>
</evidence>
<keyword evidence="2 6" id="KW-0032">Aminotransferase</keyword>
<gene>
    <name evidence="6" type="ORF">GHK86_15615</name>
</gene>
<keyword evidence="3" id="KW-0808">Transferase</keyword>
<dbReference type="Gene3D" id="3.90.1150.10">
    <property type="entry name" value="Aspartate Aminotransferase, domain 1"/>
    <property type="match status" value="1"/>
</dbReference>
<dbReference type="InterPro" id="IPR015422">
    <property type="entry name" value="PyrdxlP-dep_Trfase_small"/>
</dbReference>
<dbReference type="PANTHER" id="PTHR11986">
    <property type="entry name" value="AMINOTRANSFERASE CLASS III"/>
    <property type="match status" value="1"/>
</dbReference>
<comment type="similarity">
    <text evidence="5">Belongs to the class-III pyridoxal-phosphate-dependent aminotransferase family.</text>
</comment>
<dbReference type="PROSITE" id="PS00600">
    <property type="entry name" value="AA_TRANSFER_CLASS_3"/>
    <property type="match status" value="1"/>
</dbReference>
<dbReference type="InterPro" id="IPR005814">
    <property type="entry name" value="Aminotrans_3"/>
</dbReference>
<dbReference type="EMBL" id="WJHE01000868">
    <property type="protein sequence ID" value="MST34144.1"/>
    <property type="molecule type" value="Genomic_DNA"/>
</dbReference>
<dbReference type="InterPro" id="IPR050103">
    <property type="entry name" value="Class-III_PLP-dep_AT"/>
</dbReference>
<evidence type="ECO:0000256" key="4">
    <source>
        <dbReference type="ARBA" id="ARBA00022898"/>
    </source>
</evidence>
<evidence type="ECO:0000256" key="3">
    <source>
        <dbReference type="ARBA" id="ARBA00022679"/>
    </source>
</evidence>
<evidence type="ECO:0000256" key="2">
    <source>
        <dbReference type="ARBA" id="ARBA00022576"/>
    </source>
</evidence>
<name>A0ABW9QWU9_9ACTN</name>
<sequence length="417" mass="43974">MRTDVPPLLHAYARPAADRSSYVDIVAGDGAEVVDAAGRRYVDALGSLWYCNVGHGRAEIADAVAEQMRTLEVFHTFDRFTNPAADAVAERLAGLAPMPDTRVFLTSGGSESVETAVKLARIAQHWAGHPERTVVVSRRPSYHGVTYAALTATGLAANQQGFGPLLPDVVQVPYDDLDALDHLGPEYEGRIAAVIAEPVVGAGGVYPPPEGYFAGLRERCDRWGAFLIVDEVICGFGRLGQWWGAQHFGVRPDLVTFAKGVTSGYLPLGGVLVGAAVREALEADEAAVFRHGYTYGGHPTVAAAALANLDLLEKEDLIARAPAIGERLGAGLGSLVDGTDVVGHRGTQGIWAIELAEGLSANAVRDALLGHGVIARPIGTSALAYCPPLVVTDEQMDRCVEGTRRAIADVRAGRSGA</sequence>
<comment type="cofactor">
    <cofactor evidence="1">
        <name>pyridoxal 5'-phosphate</name>
        <dbReference type="ChEBI" id="CHEBI:597326"/>
    </cofactor>
</comment>
<dbReference type="Pfam" id="PF00202">
    <property type="entry name" value="Aminotran_3"/>
    <property type="match status" value="1"/>
</dbReference>
<dbReference type="InterPro" id="IPR015424">
    <property type="entry name" value="PyrdxlP-dep_Trfase"/>
</dbReference>
<comment type="caution">
    <text evidence="6">The sequence shown here is derived from an EMBL/GenBank/DDBJ whole genome shotgun (WGS) entry which is preliminary data.</text>
</comment>